<name>A0A6J5R8B1_9CAUD</name>
<dbReference type="EMBL" id="LR796798">
    <property type="protein sequence ID" value="CAB4167011.1"/>
    <property type="molecule type" value="Genomic_DNA"/>
</dbReference>
<evidence type="ECO:0000313" key="3">
    <source>
        <dbReference type="EMBL" id="CAB4179233.1"/>
    </source>
</evidence>
<dbReference type="EMBL" id="LR796924">
    <property type="protein sequence ID" value="CAB4175014.1"/>
    <property type="molecule type" value="Genomic_DNA"/>
</dbReference>
<dbReference type="EMBL" id="LR796979">
    <property type="protein sequence ID" value="CAB4179233.1"/>
    <property type="molecule type" value="Genomic_DNA"/>
</dbReference>
<accession>A0A6J5R8B1</accession>
<organism evidence="5">
    <name type="scientific">uncultured Caudovirales phage</name>
    <dbReference type="NCBI Taxonomy" id="2100421"/>
    <lineage>
        <taxon>Viruses</taxon>
        <taxon>Duplodnaviria</taxon>
        <taxon>Heunggongvirae</taxon>
        <taxon>Uroviricota</taxon>
        <taxon>Caudoviricetes</taxon>
        <taxon>Peduoviridae</taxon>
        <taxon>Maltschvirus</taxon>
        <taxon>Maltschvirus maltsch</taxon>
    </lineage>
</organism>
<evidence type="ECO:0000313" key="1">
    <source>
        <dbReference type="EMBL" id="CAB4167011.1"/>
    </source>
</evidence>
<gene>
    <name evidence="3" type="ORF">UFOVP1034_48</name>
    <name evidence="4" type="ORF">UFOVP1177_48</name>
    <name evidence="5" type="ORF">UFOVP1243_35</name>
    <name evidence="6" type="ORF">UFOVP1581_110</name>
    <name evidence="1" type="ORF">UFOVP854_110</name>
    <name evidence="2" type="ORF">UFOVP964_110</name>
</gene>
<dbReference type="EMBL" id="LR797196">
    <property type="protein sequence ID" value="CAB4193179.1"/>
    <property type="molecule type" value="Genomic_DNA"/>
</dbReference>
<evidence type="ECO:0000313" key="6">
    <source>
        <dbReference type="EMBL" id="CAB5231559.1"/>
    </source>
</evidence>
<evidence type="ECO:0000313" key="2">
    <source>
        <dbReference type="EMBL" id="CAB4175014.1"/>
    </source>
</evidence>
<proteinExistence type="predicted"/>
<protein>
    <submittedName>
        <fullName evidence="5">Uncharacterized protein</fullName>
    </submittedName>
</protein>
<evidence type="ECO:0000313" key="5">
    <source>
        <dbReference type="EMBL" id="CAB4193179.1"/>
    </source>
</evidence>
<dbReference type="EMBL" id="LR798433">
    <property type="protein sequence ID" value="CAB5231559.1"/>
    <property type="molecule type" value="Genomic_DNA"/>
</dbReference>
<reference evidence="5" key="1">
    <citation type="submission" date="2020-05" db="EMBL/GenBank/DDBJ databases">
        <authorList>
            <person name="Chiriac C."/>
            <person name="Salcher M."/>
            <person name="Ghai R."/>
            <person name="Kavagutti S V."/>
        </authorList>
    </citation>
    <scope>NUCLEOTIDE SEQUENCE</scope>
</reference>
<evidence type="ECO:0000313" key="4">
    <source>
        <dbReference type="EMBL" id="CAB4189092.1"/>
    </source>
</evidence>
<sequence>MSQNNLSKALFHGTIETLKPGDVIKAPENGTAWATSDLSYALDHAKDRTNSGYGVNPGGEYPVHHGNVYEVEPMGEYKDHSEDKTIFTGNSFKVKNQVASVLGRADNVSVIKKKFPSFDPSKESYVKNGRNMPMGE</sequence>
<dbReference type="EMBL" id="LR797132">
    <property type="protein sequence ID" value="CAB4189092.1"/>
    <property type="molecule type" value="Genomic_DNA"/>
</dbReference>